<dbReference type="Gene3D" id="3.40.225.10">
    <property type="entry name" value="Class II aldolase/adducin N-terminal domain"/>
    <property type="match status" value="1"/>
</dbReference>
<evidence type="ECO:0000256" key="1">
    <source>
        <dbReference type="ARBA" id="ARBA00004308"/>
    </source>
</evidence>
<keyword evidence="4" id="KW-0812">Transmembrane</keyword>
<dbReference type="GO" id="GO:0016760">
    <property type="term" value="F:cellulose synthase (UDP-forming) activity"/>
    <property type="evidence" value="ECO:0007669"/>
    <property type="project" value="InterPro"/>
</dbReference>
<comment type="caution">
    <text evidence="9">The sequence shown here is derived from an EMBL/GenBank/DDBJ whole genome shotgun (WGS) entry which is preliminary data.</text>
</comment>
<name>A0AAW2CAG8_9ROSI</name>
<evidence type="ECO:0000256" key="6">
    <source>
        <dbReference type="ARBA" id="ARBA00023136"/>
    </source>
</evidence>
<accession>A0AAW2CAG8</accession>
<keyword evidence="5" id="KW-1133">Transmembrane helix</keyword>
<evidence type="ECO:0000256" key="4">
    <source>
        <dbReference type="ARBA" id="ARBA00022692"/>
    </source>
</evidence>
<protein>
    <submittedName>
        <fullName evidence="9">Uncharacterized protein</fullName>
    </submittedName>
</protein>
<comment type="subcellular location">
    <subcellularLocation>
        <location evidence="1">Endomembrane system</location>
    </subcellularLocation>
</comment>
<proteinExistence type="predicted"/>
<evidence type="ECO:0000256" key="7">
    <source>
        <dbReference type="ARBA" id="ARBA00023316"/>
    </source>
</evidence>
<organism evidence="9 10">
    <name type="scientific">Lithocarpus litseifolius</name>
    <dbReference type="NCBI Taxonomy" id="425828"/>
    <lineage>
        <taxon>Eukaryota</taxon>
        <taxon>Viridiplantae</taxon>
        <taxon>Streptophyta</taxon>
        <taxon>Embryophyta</taxon>
        <taxon>Tracheophyta</taxon>
        <taxon>Spermatophyta</taxon>
        <taxon>Magnoliopsida</taxon>
        <taxon>eudicotyledons</taxon>
        <taxon>Gunneridae</taxon>
        <taxon>Pentapetalae</taxon>
        <taxon>rosids</taxon>
        <taxon>fabids</taxon>
        <taxon>Fagales</taxon>
        <taxon>Fagaceae</taxon>
        <taxon>Lithocarpus</taxon>
    </lineage>
</organism>
<evidence type="ECO:0000313" key="9">
    <source>
        <dbReference type="EMBL" id="KAK9994693.1"/>
    </source>
</evidence>
<evidence type="ECO:0000256" key="3">
    <source>
        <dbReference type="ARBA" id="ARBA00022679"/>
    </source>
</evidence>
<dbReference type="SUPFAM" id="SSF53639">
    <property type="entry name" value="AraD/HMP-PK domain-like"/>
    <property type="match status" value="1"/>
</dbReference>
<keyword evidence="10" id="KW-1185">Reference proteome</keyword>
<feature type="binding site" evidence="8">
    <location>
        <position position="85"/>
    </location>
    <ligand>
        <name>UDP-alpha-D-glucose</name>
        <dbReference type="ChEBI" id="CHEBI:58885"/>
    </ligand>
</feature>
<reference evidence="9 10" key="1">
    <citation type="submission" date="2024-01" db="EMBL/GenBank/DDBJ databases">
        <title>A telomere-to-telomere, gap-free genome of sweet tea (Lithocarpus litseifolius).</title>
        <authorList>
            <person name="Zhou J."/>
        </authorList>
    </citation>
    <scope>NUCLEOTIDE SEQUENCE [LARGE SCALE GENOMIC DNA]</scope>
    <source>
        <strain evidence="9">Zhou-2022a</strain>
        <tissue evidence="9">Leaf</tissue>
    </source>
</reference>
<dbReference type="GO" id="GO:0016020">
    <property type="term" value="C:membrane"/>
    <property type="evidence" value="ECO:0007669"/>
    <property type="project" value="InterPro"/>
</dbReference>
<dbReference type="InterPro" id="IPR005150">
    <property type="entry name" value="Cellulose_synth"/>
</dbReference>
<dbReference type="PANTHER" id="PTHR13301">
    <property type="entry name" value="X-BOX TRANSCRIPTION FACTOR-RELATED"/>
    <property type="match status" value="1"/>
</dbReference>
<keyword evidence="3" id="KW-0808">Transferase</keyword>
<feature type="binding site" evidence="8">
    <location>
        <position position="55"/>
    </location>
    <ligand>
        <name>UDP-alpha-D-glucose</name>
        <dbReference type="ChEBI" id="CHEBI:58885"/>
    </ligand>
</feature>
<sequence length="366" mass="41488">MRIRQVVLQLQAVVEMGLDRGGMATSEEVAMAASDWRRWHFPALDVLICMADLYKEPAIRLVSTALSVMAYDYQTEKILVYVSDDGGSQLTLFACMEAAKFASHGLPFCRKMNIIDRSPEAYFASIKGNWRFEAWVLLQLHSSSSFNHSQSRNKKTKILPKAYLESKAVKDTKSLISDLCRQFYNLGWVFGTGGSITVKVHDASIPKPHKLIVMSPSGPEWYLPKAQGRFSLQWHSPYLLERMLTLQLLSRTKTLKQYQQSCFTPQDNSIEQEAQHQPKWSMPKECSRVVLPPTQDSISIADGDDVSFVDGTTNFEKPIGRKAEKANQKKKASGKDVGEYLAKKMKVIEDLQEQEKESLRIKAERV</sequence>
<dbReference type="GO" id="GO:0012505">
    <property type="term" value="C:endomembrane system"/>
    <property type="evidence" value="ECO:0007669"/>
    <property type="project" value="UniProtKB-SubCell"/>
</dbReference>
<evidence type="ECO:0000313" key="10">
    <source>
        <dbReference type="Proteomes" id="UP001459277"/>
    </source>
</evidence>
<gene>
    <name evidence="9" type="ORF">SO802_024396</name>
</gene>
<dbReference type="AlphaFoldDB" id="A0AAW2CAG8"/>
<dbReference type="EMBL" id="JAZDWU010000008">
    <property type="protein sequence ID" value="KAK9994693.1"/>
    <property type="molecule type" value="Genomic_DNA"/>
</dbReference>
<evidence type="ECO:0000256" key="5">
    <source>
        <dbReference type="ARBA" id="ARBA00022989"/>
    </source>
</evidence>
<feature type="binding site" evidence="8">
    <location>
        <position position="56"/>
    </location>
    <ligand>
        <name>UDP-alpha-D-glucose</name>
        <dbReference type="ChEBI" id="CHEBI:58885"/>
    </ligand>
</feature>
<keyword evidence="2" id="KW-0328">Glycosyltransferase</keyword>
<evidence type="ECO:0000256" key="2">
    <source>
        <dbReference type="ARBA" id="ARBA00022676"/>
    </source>
</evidence>
<dbReference type="InterPro" id="IPR036409">
    <property type="entry name" value="Aldolase_II/adducin_N_sf"/>
</dbReference>
<keyword evidence="7" id="KW-0961">Cell wall biogenesis/degradation</keyword>
<evidence type="ECO:0000256" key="8">
    <source>
        <dbReference type="PIRSR" id="PIRSR605150-2"/>
    </source>
</evidence>
<dbReference type="Pfam" id="PF03552">
    <property type="entry name" value="Cellulose_synt"/>
    <property type="match status" value="1"/>
</dbReference>
<dbReference type="GO" id="GO:0071555">
    <property type="term" value="P:cell wall organization"/>
    <property type="evidence" value="ECO:0007669"/>
    <property type="project" value="UniProtKB-KW"/>
</dbReference>
<dbReference type="Proteomes" id="UP001459277">
    <property type="component" value="Unassembled WGS sequence"/>
</dbReference>
<keyword evidence="6" id="KW-0472">Membrane</keyword>
<dbReference type="GO" id="GO:0030244">
    <property type="term" value="P:cellulose biosynthetic process"/>
    <property type="evidence" value="ECO:0007669"/>
    <property type="project" value="InterPro"/>
</dbReference>